<evidence type="ECO:0000256" key="2">
    <source>
        <dbReference type="ARBA" id="ARBA00012274"/>
    </source>
</evidence>
<dbReference type="AlphaFoldDB" id="A0A0F9I955"/>
<protein>
    <recommendedName>
        <fullName evidence="2">ribonucleoside-diphosphate reductase</fullName>
        <ecNumber evidence="2">1.17.4.1</ecNumber>
    </recommendedName>
</protein>
<dbReference type="InterPro" id="IPR024434">
    <property type="entry name" value="TSCPD_dom"/>
</dbReference>
<evidence type="ECO:0000259" key="6">
    <source>
        <dbReference type="Pfam" id="PF12637"/>
    </source>
</evidence>
<dbReference type="EC" id="1.17.4.1" evidence="2"/>
<dbReference type="Pfam" id="PF12637">
    <property type="entry name" value="TSCPD"/>
    <property type="match status" value="1"/>
</dbReference>
<comment type="catalytic activity">
    <reaction evidence="5">
        <text>a 2'-deoxyribonucleoside 5'-diphosphate + [thioredoxin]-disulfide + H2O = a ribonucleoside 5'-diphosphate + [thioredoxin]-dithiol</text>
        <dbReference type="Rhea" id="RHEA:23252"/>
        <dbReference type="Rhea" id="RHEA-COMP:10698"/>
        <dbReference type="Rhea" id="RHEA-COMP:10700"/>
        <dbReference type="ChEBI" id="CHEBI:15377"/>
        <dbReference type="ChEBI" id="CHEBI:29950"/>
        <dbReference type="ChEBI" id="CHEBI:50058"/>
        <dbReference type="ChEBI" id="CHEBI:57930"/>
        <dbReference type="ChEBI" id="CHEBI:73316"/>
        <dbReference type="EC" id="1.17.4.1"/>
    </reaction>
</comment>
<dbReference type="GO" id="GO:0000166">
    <property type="term" value="F:nucleotide binding"/>
    <property type="evidence" value="ECO:0007669"/>
    <property type="project" value="UniProtKB-KW"/>
</dbReference>
<reference evidence="7" key="1">
    <citation type="journal article" date="2015" name="Nature">
        <title>Complex archaea that bridge the gap between prokaryotes and eukaryotes.</title>
        <authorList>
            <person name="Spang A."/>
            <person name="Saw J.H."/>
            <person name="Jorgensen S.L."/>
            <person name="Zaremba-Niedzwiedzka K."/>
            <person name="Martijn J."/>
            <person name="Lind A.E."/>
            <person name="van Eijk R."/>
            <person name="Schleper C."/>
            <person name="Guy L."/>
            <person name="Ettema T.J."/>
        </authorList>
    </citation>
    <scope>NUCLEOTIDE SEQUENCE</scope>
</reference>
<feature type="domain" description="TSCPD" evidence="6">
    <location>
        <begin position="11"/>
        <end position="115"/>
    </location>
</feature>
<dbReference type="GO" id="GO:0004748">
    <property type="term" value="F:ribonucleoside-diphosphate reductase activity, thioredoxin disulfide as acceptor"/>
    <property type="evidence" value="ECO:0007669"/>
    <property type="project" value="UniProtKB-EC"/>
</dbReference>
<evidence type="ECO:0000313" key="7">
    <source>
        <dbReference type="EMBL" id="KKM24151.1"/>
    </source>
</evidence>
<sequence length="153" mass="17179">MVHTATRQRLPDERSSVTHRVTIDYGTDLYIIVGLYPDGRPGELFLKVGKVGSTLRGLLDILGIWTSVLLQVGVPLDELCHKMIGVSFEPRGRTSNKDIRDCSSIADYVFRWLKLRFLDGRVPTGPCWFPDLRSVRGTIVAERHAREDTAGRG</sequence>
<gene>
    <name evidence="7" type="ORF">LCGC14_1608020</name>
</gene>
<organism evidence="7">
    <name type="scientific">marine sediment metagenome</name>
    <dbReference type="NCBI Taxonomy" id="412755"/>
    <lineage>
        <taxon>unclassified sequences</taxon>
        <taxon>metagenomes</taxon>
        <taxon>ecological metagenomes</taxon>
    </lineage>
</organism>
<dbReference type="EMBL" id="LAZR01012984">
    <property type="protein sequence ID" value="KKM24151.1"/>
    <property type="molecule type" value="Genomic_DNA"/>
</dbReference>
<accession>A0A0F9I955</accession>
<dbReference type="GO" id="GO:0071897">
    <property type="term" value="P:DNA biosynthetic process"/>
    <property type="evidence" value="ECO:0007669"/>
    <property type="project" value="UniProtKB-KW"/>
</dbReference>
<evidence type="ECO:0000256" key="5">
    <source>
        <dbReference type="ARBA" id="ARBA00047754"/>
    </source>
</evidence>
<evidence type="ECO:0000256" key="3">
    <source>
        <dbReference type="ARBA" id="ARBA00022634"/>
    </source>
</evidence>
<comment type="caution">
    <text evidence="7">The sequence shown here is derived from an EMBL/GenBank/DDBJ whole genome shotgun (WGS) entry which is preliminary data.</text>
</comment>
<proteinExistence type="inferred from homology"/>
<comment type="similarity">
    <text evidence="1">Belongs to the ribonucleoside diphosphate reductase class-2 family.</text>
</comment>
<evidence type="ECO:0000256" key="1">
    <source>
        <dbReference type="ARBA" id="ARBA00007405"/>
    </source>
</evidence>
<name>A0A0F9I955_9ZZZZ</name>
<keyword evidence="3" id="KW-0237">DNA synthesis</keyword>
<evidence type="ECO:0000256" key="4">
    <source>
        <dbReference type="ARBA" id="ARBA00022741"/>
    </source>
</evidence>
<keyword evidence="4" id="KW-0547">Nucleotide-binding</keyword>